<dbReference type="GO" id="GO:0009277">
    <property type="term" value="C:fungal-type cell wall"/>
    <property type="evidence" value="ECO:0007669"/>
    <property type="project" value="TreeGrafter"/>
</dbReference>
<feature type="region of interest" description="Disordered" evidence="5">
    <location>
        <begin position="566"/>
        <end position="628"/>
    </location>
</feature>
<dbReference type="SUPFAM" id="SSF51445">
    <property type="entry name" value="(Trans)glycosidases"/>
    <property type="match status" value="1"/>
</dbReference>
<evidence type="ECO:0000256" key="2">
    <source>
        <dbReference type="ARBA" id="ARBA00008796"/>
    </source>
</evidence>
<name>A0A194V9D6_CYTMA</name>
<evidence type="ECO:0000313" key="8">
    <source>
        <dbReference type="Proteomes" id="UP000078576"/>
    </source>
</evidence>
<organism evidence="7 8">
    <name type="scientific">Cytospora mali</name>
    <name type="common">Apple Valsa canker fungus</name>
    <name type="synonym">Valsa mali</name>
    <dbReference type="NCBI Taxonomy" id="578113"/>
    <lineage>
        <taxon>Eukaryota</taxon>
        <taxon>Fungi</taxon>
        <taxon>Dikarya</taxon>
        <taxon>Ascomycota</taxon>
        <taxon>Pezizomycotina</taxon>
        <taxon>Sordariomycetes</taxon>
        <taxon>Sordariomycetidae</taxon>
        <taxon>Diaporthales</taxon>
        <taxon>Cytosporaceae</taxon>
        <taxon>Cytospora</taxon>
    </lineage>
</organism>
<dbReference type="InterPro" id="IPR037176">
    <property type="entry name" value="Osmotin/thaumatin-like_sf"/>
</dbReference>
<dbReference type="Gene3D" id="3.40.630.60">
    <property type="match status" value="1"/>
</dbReference>
<dbReference type="InterPro" id="IPR017853">
    <property type="entry name" value="GH"/>
</dbReference>
<dbReference type="InterPro" id="IPR002993">
    <property type="entry name" value="ODC_AZ"/>
</dbReference>
<dbReference type="GO" id="GO:0071966">
    <property type="term" value="P:fungal-type cell wall polysaccharide metabolic process"/>
    <property type="evidence" value="ECO:0007669"/>
    <property type="project" value="TreeGrafter"/>
</dbReference>
<comment type="subunit">
    <text evidence="3">Interacts with ODC and thereby sterically blocks ODC homodimerization.</text>
</comment>
<evidence type="ECO:0000256" key="3">
    <source>
        <dbReference type="ARBA" id="ARBA00011486"/>
    </source>
</evidence>
<comment type="function">
    <text evidence="1">Ornithine decarboxylase (ODC) antizyme protein that negatively regulates ODC activity and intracellular polyamine biosynthesis in response to increased intracellular polyamine levels. Binds to ODC monomers, inhibiting the assembly of the functional ODC homodimer, and targets the monomers for ubiquitin-independent proteolytic destruction by the 26S proteasome.</text>
</comment>
<comment type="similarity">
    <text evidence="2">Belongs to the ODC antizyme family.</text>
</comment>
<feature type="region of interest" description="Disordered" evidence="5">
    <location>
        <begin position="458"/>
        <end position="522"/>
    </location>
</feature>
<dbReference type="GO" id="GO:0075523">
    <property type="term" value="P:viral translational frameshifting"/>
    <property type="evidence" value="ECO:0007669"/>
    <property type="project" value="UniProtKB-KW"/>
</dbReference>
<reference evidence="8" key="1">
    <citation type="submission" date="2014-12" db="EMBL/GenBank/DDBJ databases">
        <title>Genome Sequence of Valsa Canker Pathogens Uncovers a Specific Adaption of Colonization on Woody Bark.</title>
        <authorList>
            <person name="Yin Z."/>
            <person name="Liu H."/>
            <person name="Gao X."/>
            <person name="Li Z."/>
            <person name="Song N."/>
            <person name="Ke X."/>
            <person name="Dai Q."/>
            <person name="Wu Y."/>
            <person name="Sun Y."/>
            <person name="Xu J.-R."/>
            <person name="Kang Z.K."/>
            <person name="Wang L."/>
            <person name="Huang L."/>
        </authorList>
    </citation>
    <scope>NUCLEOTIDE SEQUENCE [LARGE SCALE GENOMIC DNA]</scope>
    <source>
        <strain evidence="8">SXYL134</strain>
    </source>
</reference>
<dbReference type="Gene3D" id="3.20.20.80">
    <property type="entry name" value="Glycosidases"/>
    <property type="match status" value="1"/>
</dbReference>
<dbReference type="Pfam" id="PF02100">
    <property type="entry name" value="ODC_AZ"/>
    <property type="match status" value="1"/>
</dbReference>
<evidence type="ECO:0000259" key="6">
    <source>
        <dbReference type="Pfam" id="PF11790"/>
    </source>
</evidence>
<dbReference type="InterPro" id="IPR053183">
    <property type="entry name" value="ASL1"/>
</dbReference>
<dbReference type="InterPro" id="IPR024655">
    <property type="entry name" value="Asl1_glyco_hydro_catalytic"/>
</dbReference>
<gene>
    <name evidence="7" type="ORF">VP1G_07773</name>
</gene>
<evidence type="ECO:0000256" key="4">
    <source>
        <dbReference type="ARBA" id="ARBA00022758"/>
    </source>
</evidence>
<dbReference type="PANTHER" id="PTHR34154">
    <property type="entry name" value="ALKALI-SENSITIVE LINKAGE PROTEIN 1"/>
    <property type="match status" value="1"/>
</dbReference>
<evidence type="ECO:0000313" key="7">
    <source>
        <dbReference type="EMBL" id="KUI60575.1"/>
    </source>
</evidence>
<proteinExistence type="inferred from homology"/>
<sequence>MAPSKRGLGWPYDNTEGAFKPYEPAIRSNELTWLFNWEMWKPKGIPAGLNYVPQVRTGAEAAQIDQYLSTLGARNFNHFIGFNEPDNSGQANMPVAQAVQLWKQYVLPVKKKFGFKLGSPAMTSSPAGKKWLQDFLHLLDGHAEVDFIVLHWYGLNAKDLENYLEDMHKTFNKPIWLNEFACTTFGGRTPSEQDVEKFEREALKFLDGKDFVERYAWFGAATNKGSMGGVAVVNELASNGNLTGVGKIYCEKSEFQSAAVTGAALEPKEAVTKATLPEKHAQLNIVSRAVQAKDNPGIHLTNKSKKEETYYFFNNYWNGNGTAGANFDHPEKPTQLKPGASTFVALPASFKGRVQRGKLIPATWAEFQLSADNDHKAWGDISLEQGYDGPAMIRASDGSNNANGFTNDILPGAPAAAKQKRSDGKECIASTMGNWLGEKNQAAIDYEKRVVGQKKAYIEGGSGTDVGPSGIPEVPISGLPSPPSSPPLAAITSSNELALTPKPNKQRQPMSNSSAARNRRGGATLRIREECERFFCETMMAVFYGERNGQTTVSGLTGVYQHHYQTNSSSNSHLPQHDSGSDTGSSLHSVDSGYFGSYSSSTSNNNNNAANYRRSSTQQLTPPYDGPEEMCVDGRVNGTIEATQWMEIWDYQGANSFRAFVAQDFALNEKSLFVFFDAGVVGRDLKKSLVALIELAESPLACSQLVICVDRSIETEDAKTLTKGLQWAGFELATLDHWAGALDVTSKEWVFMGMEV</sequence>
<dbReference type="Proteomes" id="UP000078576">
    <property type="component" value="Unassembled WGS sequence"/>
</dbReference>
<evidence type="ECO:0000256" key="1">
    <source>
        <dbReference type="ARBA" id="ARBA00002307"/>
    </source>
</evidence>
<keyword evidence="4" id="KW-0688">Ribosomal frameshifting</keyword>
<dbReference type="SUPFAM" id="SSF55729">
    <property type="entry name" value="Acyl-CoA N-acyltransferases (Nat)"/>
    <property type="match status" value="1"/>
</dbReference>
<dbReference type="PANTHER" id="PTHR34154:SF3">
    <property type="entry name" value="ALKALI-SENSITIVE LINKAGE PROTEIN 1"/>
    <property type="match status" value="1"/>
</dbReference>
<dbReference type="InterPro" id="IPR038581">
    <property type="entry name" value="ODC_AZ_sf"/>
</dbReference>
<dbReference type="Pfam" id="PF11790">
    <property type="entry name" value="Glyco_hydro_cc"/>
    <property type="match status" value="1"/>
</dbReference>
<dbReference type="AlphaFoldDB" id="A0A194V9D6"/>
<protein>
    <submittedName>
        <fullName evidence="7">Alkali-sensitive linkage protein 1</fullName>
    </submittedName>
</protein>
<dbReference type="STRING" id="694573.A0A194V9D6"/>
<dbReference type="GO" id="GO:0008073">
    <property type="term" value="F:ornithine decarboxylase inhibitor activity"/>
    <property type="evidence" value="ECO:0007669"/>
    <property type="project" value="InterPro"/>
</dbReference>
<evidence type="ECO:0000256" key="5">
    <source>
        <dbReference type="SAM" id="MobiDB-lite"/>
    </source>
</evidence>
<dbReference type="Gene3D" id="2.60.110.10">
    <property type="entry name" value="Thaumatin"/>
    <property type="match status" value="1"/>
</dbReference>
<keyword evidence="8" id="KW-1185">Reference proteome</keyword>
<accession>A0A194V9D6</accession>
<feature type="compositionally biased region" description="Polar residues" evidence="5">
    <location>
        <begin position="506"/>
        <end position="516"/>
    </location>
</feature>
<dbReference type="InterPro" id="IPR016181">
    <property type="entry name" value="Acyl_CoA_acyltransferase"/>
</dbReference>
<dbReference type="SUPFAM" id="SSF49870">
    <property type="entry name" value="Osmotin, thaumatin-like protein"/>
    <property type="match status" value="1"/>
</dbReference>
<dbReference type="EMBL" id="KN714754">
    <property type="protein sequence ID" value="KUI60575.1"/>
    <property type="molecule type" value="Genomic_DNA"/>
</dbReference>
<feature type="compositionally biased region" description="Low complexity" evidence="5">
    <location>
        <begin position="597"/>
        <end position="617"/>
    </location>
</feature>
<dbReference type="OrthoDB" id="5959761at2759"/>
<feature type="domain" description="Asl1-like glycosyl hydrolase catalytic" evidence="6">
    <location>
        <begin position="27"/>
        <end position="249"/>
    </location>
</feature>